<feature type="compositionally biased region" description="Low complexity" evidence="2">
    <location>
        <begin position="37"/>
        <end position="53"/>
    </location>
</feature>
<accession>A0A841BUD5</accession>
<gene>
    <name evidence="3" type="ORF">F4553_004437</name>
</gene>
<feature type="coiled-coil region" evidence="1">
    <location>
        <begin position="106"/>
        <end position="133"/>
    </location>
</feature>
<dbReference type="AlphaFoldDB" id="A0A841BUD5"/>
<keyword evidence="4" id="KW-1185">Reference proteome</keyword>
<proteinExistence type="predicted"/>
<dbReference type="Proteomes" id="UP000587527">
    <property type="component" value="Unassembled WGS sequence"/>
</dbReference>
<evidence type="ECO:0000313" key="4">
    <source>
        <dbReference type="Proteomes" id="UP000587527"/>
    </source>
</evidence>
<keyword evidence="1" id="KW-0175">Coiled coil</keyword>
<protein>
    <submittedName>
        <fullName evidence="3">Uncharacterized protein</fullName>
    </submittedName>
</protein>
<dbReference type="EMBL" id="JACHMN010000002">
    <property type="protein sequence ID" value="MBB5871058.1"/>
    <property type="molecule type" value="Genomic_DNA"/>
</dbReference>
<reference evidence="3 4" key="1">
    <citation type="submission" date="2020-08" db="EMBL/GenBank/DDBJ databases">
        <title>Sequencing the genomes of 1000 actinobacteria strains.</title>
        <authorList>
            <person name="Klenk H.-P."/>
        </authorList>
    </citation>
    <scope>NUCLEOTIDE SEQUENCE [LARGE SCALE GENOMIC DNA]</scope>
    <source>
        <strain evidence="3 4">DSM 45362</strain>
    </source>
</reference>
<evidence type="ECO:0000313" key="3">
    <source>
        <dbReference type="EMBL" id="MBB5871058.1"/>
    </source>
</evidence>
<sequence length="261" mass="28682">MADLRSTHTEPLLIQLAHVISGAPCKHCGGTPYTDHSATQPAQPPQGAQVVPSARVGEPRTVSRWEPEPVANLDEVGDEELWLWRLVDDADRVSAAAPVGPAPERIAAVEAKYAAATATEERVQRQIRAAEQALSLPSSWLRPSHRAAIARELRRDRAAAVLAAVQRSRVAEVRDRLRDLSMKRADYLTEHRVTIAAGANARAELTRLIDDLIDGYARLTPPPAWFRYGLGFPPAPGTYTTWLQDARAAIAARRRRATETF</sequence>
<organism evidence="3 4">
    <name type="scientific">Allocatelliglobosispora scoriae</name>
    <dbReference type="NCBI Taxonomy" id="643052"/>
    <lineage>
        <taxon>Bacteria</taxon>
        <taxon>Bacillati</taxon>
        <taxon>Actinomycetota</taxon>
        <taxon>Actinomycetes</taxon>
        <taxon>Micromonosporales</taxon>
        <taxon>Micromonosporaceae</taxon>
        <taxon>Allocatelliglobosispora</taxon>
    </lineage>
</organism>
<evidence type="ECO:0000256" key="2">
    <source>
        <dbReference type="SAM" id="MobiDB-lite"/>
    </source>
</evidence>
<comment type="caution">
    <text evidence="3">The sequence shown here is derived from an EMBL/GenBank/DDBJ whole genome shotgun (WGS) entry which is preliminary data.</text>
</comment>
<feature type="region of interest" description="Disordered" evidence="2">
    <location>
        <begin position="31"/>
        <end position="53"/>
    </location>
</feature>
<evidence type="ECO:0000256" key="1">
    <source>
        <dbReference type="SAM" id="Coils"/>
    </source>
</evidence>
<dbReference type="RefSeq" id="WP_184838859.1">
    <property type="nucleotide sequence ID" value="NZ_JACHMN010000002.1"/>
</dbReference>
<name>A0A841BUD5_9ACTN</name>